<feature type="domain" description="Terminase large subunit gp17-like C-terminal" evidence="2">
    <location>
        <begin position="410"/>
        <end position="556"/>
    </location>
</feature>
<organism evidence="3 4">
    <name type="scientific">Romboutsia timonensis</name>
    <dbReference type="NCBI Taxonomy" id="1776391"/>
    <lineage>
        <taxon>Bacteria</taxon>
        <taxon>Bacillati</taxon>
        <taxon>Bacillota</taxon>
        <taxon>Clostridia</taxon>
        <taxon>Peptostreptococcales</taxon>
        <taxon>Peptostreptococcaceae</taxon>
        <taxon>Romboutsia</taxon>
    </lineage>
</organism>
<evidence type="ECO:0000313" key="3">
    <source>
        <dbReference type="EMBL" id="HJG95571.1"/>
    </source>
</evidence>
<dbReference type="InterPro" id="IPR027417">
    <property type="entry name" value="P-loop_NTPase"/>
</dbReference>
<comment type="caution">
    <text evidence="3">The sequence shown here is derived from an EMBL/GenBank/DDBJ whole genome shotgun (WGS) entry which is preliminary data.</text>
</comment>
<reference evidence="3" key="1">
    <citation type="journal article" date="2021" name="PeerJ">
        <title>Extensive microbial diversity within the chicken gut microbiome revealed by metagenomics and culture.</title>
        <authorList>
            <person name="Gilroy R."/>
            <person name="Ravi A."/>
            <person name="Getino M."/>
            <person name="Pursley I."/>
            <person name="Horton D.L."/>
            <person name="Alikhan N.F."/>
            <person name="Baker D."/>
            <person name="Gharbi K."/>
            <person name="Hall N."/>
            <person name="Watson M."/>
            <person name="Adriaenssens E.M."/>
            <person name="Foster-Nyarko E."/>
            <person name="Jarju S."/>
            <person name="Secka A."/>
            <person name="Antonio M."/>
            <person name="Oren A."/>
            <person name="Chaudhuri R.R."/>
            <person name="La Ragione R."/>
            <person name="Hildebrand F."/>
            <person name="Pallen M.J."/>
        </authorList>
    </citation>
    <scope>NUCLEOTIDE SEQUENCE</scope>
    <source>
        <strain evidence="3">1277</strain>
    </source>
</reference>
<gene>
    <name evidence="3" type="ORF">K8V90_00525</name>
</gene>
<dbReference type="EMBL" id="DYUB01000017">
    <property type="protein sequence ID" value="HJG95571.1"/>
    <property type="molecule type" value="Genomic_DNA"/>
</dbReference>
<dbReference type="InterPro" id="IPR035421">
    <property type="entry name" value="Terminase_6C"/>
</dbReference>
<dbReference type="Pfam" id="PF17289">
    <property type="entry name" value="Terminase_6C"/>
    <property type="match status" value="1"/>
</dbReference>
<accession>A0A921MYJ9</accession>
<evidence type="ECO:0000256" key="1">
    <source>
        <dbReference type="ARBA" id="ARBA00022612"/>
    </source>
</evidence>
<proteinExistence type="predicted"/>
<dbReference type="AlphaFoldDB" id="A0A921MYJ9"/>
<name>A0A921MYJ9_9FIRM</name>
<dbReference type="Gene3D" id="3.30.420.240">
    <property type="match status" value="1"/>
</dbReference>
<evidence type="ECO:0000313" key="4">
    <source>
        <dbReference type="Proteomes" id="UP000776700"/>
    </source>
</evidence>
<keyword evidence="1" id="KW-1188">Viral release from host cell</keyword>
<dbReference type="Proteomes" id="UP000776700">
    <property type="component" value="Unassembled WGS sequence"/>
</dbReference>
<protein>
    <submittedName>
        <fullName evidence="3">Terminase</fullName>
    </submittedName>
</protein>
<evidence type="ECO:0000259" key="2">
    <source>
        <dbReference type="Pfam" id="PF17289"/>
    </source>
</evidence>
<sequence>MIYYDGLKFDIEIKYEVYLLNKYLIKHYNEETAKILLNKYNSELDILAQALGERDIEFFCLYFMSDTFVVKDSNTNRELSKGHYELWEVANNIFIKDLYDKAAIIEPRGMAKTTIFDMSVSVWLHCYKKSLFTLLGAKTDTDATQFLDSIKKIFNENKKIIKCFGKLINTKILKNNGEKYTVNANEVEFTNGTYIKTVGSGTSVRGSNWGGIRPTVFIGDDFQDEKNILTDSAREKQYNKWTKEIEEVGDKAVYRNGKKIKSATKIIAIGTVLHMDCLMSKLSRNNDYFTLLRRAIILDPGQVVEDIFETDLWQECHDIYFDEKLNKEERKINARKFYELHKEEMQFRVWWPEKWDCFNDLAIKYWENRKSFMSELMNDASSIGEKWFKSVNTQTREEIELHSFVKTIMSVDPASTTNKKSDSTSIMVGSKATNDFTYIKDIVHRKMTFNQYCEKVVEVLERNLDVTHINIEKNTYQGADVVKIKELISSNEVLKNKRYEWINEMQRQNKDEKISTIVDPVNNGQIIIVSDCEDSQKAINEILDFQGQLYSVHDDAPDNLAELENKIKTIKVISKVKIIDRKLLGL</sequence>
<dbReference type="Gene3D" id="3.40.50.300">
    <property type="entry name" value="P-loop containing nucleotide triphosphate hydrolases"/>
    <property type="match status" value="1"/>
</dbReference>
<reference evidence="3" key="2">
    <citation type="submission" date="2021-09" db="EMBL/GenBank/DDBJ databases">
        <authorList>
            <person name="Gilroy R."/>
        </authorList>
    </citation>
    <scope>NUCLEOTIDE SEQUENCE</scope>
    <source>
        <strain evidence="3">1277</strain>
    </source>
</reference>